<organism evidence="13">
    <name type="scientific">Arcella intermedia</name>
    <dbReference type="NCBI Taxonomy" id="1963864"/>
    <lineage>
        <taxon>Eukaryota</taxon>
        <taxon>Amoebozoa</taxon>
        <taxon>Tubulinea</taxon>
        <taxon>Elardia</taxon>
        <taxon>Arcellinida</taxon>
        <taxon>Sphaerothecina</taxon>
        <taxon>Arcellidae</taxon>
        <taxon>Arcella</taxon>
    </lineage>
</organism>
<evidence type="ECO:0000256" key="10">
    <source>
        <dbReference type="SAM" id="Phobius"/>
    </source>
</evidence>
<accession>A0A6B2L2Y5</accession>
<evidence type="ECO:0000256" key="1">
    <source>
        <dbReference type="ARBA" id="ARBA00004651"/>
    </source>
</evidence>
<evidence type="ECO:0000256" key="11">
    <source>
        <dbReference type="SAM" id="SignalP"/>
    </source>
</evidence>
<keyword evidence="4" id="KW-1003">Cell membrane</keyword>
<dbReference type="Gene3D" id="1.20.1250.20">
    <property type="entry name" value="MFS general substrate transporter like domains"/>
    <property type="match status" value="1"/>
</dbReference>
<evidence type="ECO:0000256" key="5">
    <source>
        <dbReference type="ARBA" id="ARBA00022597"/>
    </source>
</evidence>
<dbReference type="GO" id="GO:0022857">
    <property type="term" value="F:transmembrane transporter activity"/>
    <property type="evidence" value="ECO:0007669"/>
    <property type="project" value="InterPro"/>
</dbReference>
<dbReference type="PROSITE" id="PS50850">
    <property type="entry name" value="MFS"/>
    <property type="match status" value="1"/>
</dbReference>
<feature type="transmembrane region" description="Helical" evidence="10">
    <location>
        <begin position="102"/>
        <end position="123"/>
    </location>
</feature>
<keyword evidence="7 10" id="KW-1133">Transmembrane helix</keyword>
<evidence type="ECO:0000256" key="3">
    <source>
        <dbReference type="ARBA" id="ARBA00022448"/>
    </source>
</evidence>
<evidence type="ECO:0000259" key="12">
    <source>
        <dbReference type="PROSITE" id="PS50850"/>
    </source>
</evidence>
<sequence>MHFSVSQVLFLTVLSSACGVSIGFDIGGFASSLLFISEQFKMTTIQKEGLVATAQLVAILGALTTGKLSDNFGRRIAILSSSVYFMSGALLMAFSPNLTSLYISRVFTGFGIGSCFVVVPLYIGEISPPKYRGTFVTIFEVIINIGLLLGYCVSLTVLSYLEDQQRNWRWITGSGALIGIISLVFLCYIPESPRWLIAKNRISEAKSILKKLFPNSEVQAEVDKITTLLLVQQSSHWSDILCPKPSVGRMLLMGLGVHFFQQMAGMEIIGFYSPTILAKANITDTHTIVLAMIGMTLVKILFIFVALVLMDRVGRKILLLVGTAGLCVSLCSLGLSFQYPLSVAWPIISQYLFVAFFSIGYGPVSLVLSSELYPLRIRGRASSTGISLNRLIGGIIVMSFLSYTEVATVPGGFYTLSIISFLAIFFIYFFVIETKGKSLEDIEQYFITQYESNIQFH</sequence>
<proteinExistence type="inferred from homology"/>
<protein>
    <recommendedName>
        <fullName evidence="12">Major facilitator superfamily (MFS) profile domain-containing protein</fullName>
    </recommendedName>
</protein>
<dbReference type="PANTHER" id="PTHR48020">
    <property type="entry name" value="PROTON MYO-INOSITOL COTRANSPORTER"/>
    <property type="match status" value="1"/>
</dbReference>
<keyword evidence="11" id="KW-0732">Signal</keyword>
<feature type="transmembrane region" description="Helical" evidence="10">
    <location>
        <begin position="343"/>
        <end position="368"/>
    </location>
</feature>
<dbReference type="PANTHER" id="PTHR48020:SF49">
    <property type="entry name" value="SUGAR TRANSPORTER"/>
    <property type="match status" value="1"/>
</dbReference>
<feature type="transmembrane region" description="Helical" evidence="10">
    <location>
        <begin position="288"/>
        <end position="310"/>
    </location>
</feature>
<feature type="transmembrane region" description="Helical" evidence="10">
    <location>
        <begin position="76"/>
        <end position="96"/>
    </location>
</feature>
<dbReference type="AlphaFoldDB" id="A0A6B2L2Y5"/>
<name>A0A6B2L2Y5_9EUKA</name>
<evidence type="ECO:0000313" key="13">
    <source>
        <dbReference type="EMBL" id="NDV31342.1"/>
    </source>
</evidence>
<feature type="domain" description="Major facilitator superfamily (MFS) profile" evidence="12">
    <location>
        <begin position="11"/>
        <end position="435"/>
    </location>
</feature>
<dbReference type="PROSITE" id="PS00217">
    <property type="entry name" value="SUGAR_TRANSPORT_2"/>
    <property type="match status" value="1"/>
</dbReference>
<dbReference type="InterPro" id="IPR005829">
    <property type="entry name" value="Sugar_transporter_CS"/>
</dbReference>
<feature type="chain" id="PRO_5025617600" description="Major facilitator superfamily (MFS) profile domain-containing protein" evidence="11">
    <location>
        <begin position="24"/>
        <end position="457"/>
    </location>
</feature>
<keyword evidence="6 10" id="KW-0812">Transmembrane</keyword>
<dbReference type="FunFam" id="1.20.1250.20:FF:000218">
    <property type="entry name" value="facilitated trehalose transporter Tret1"/>
    <property type="match status" value="1"/>
</dbReference>
<dbReference type="NCBIfam" id="TIGR00879">
    <property type="entry name" value="SP"/>
    <property type="match status" value="1"/>
</dbReference>
<reference evidence="13" key="1">
    <citation type="journal article" date="2020" name="J. Eukaryot. Microbiol.">
        <title>De novo Sequencing, Assembly and Annotation of the Transcriptome for the Free-Living Testate Amoeba Arcella intermedia.</title>
        <authorList>
            <person name="Ribeiro G.M."/>
            <person name="Porfirio-Sousa A.L."/>
            <person name="Maurer-Alcala X.X."/>
            <person name="Katz L.A."/>
            <person name="Lahr D.J.G."/>
        </authorList>
    </citation>
    <scope>NUCLEOTIDE SEQUENCE</scope>
</reference>
<dbReference type="EMBL" id="GIBP01002373">
    <property type="protein sequence ID" value="NDV31342.1"/>
    <property type="molecule type" value="Transcribed_RNA"/>
</dbReference>
<evidence type="ECO:0000256" key="7">
    <source>
        <dbReference type="ARBA" id="ARBA00022989"/>
    </source>
</evidence>
<evidence type="ECO:0000256" key="6">
    <source>
        <dbReference type="ARBA" id="ARBA00022692"/>
    </source>
</evidence>
<keyword evidence="5" id="KW-0762">Sugar transport</keyword>
<dbReference type="InterPro" id="IPR003663">
    <property type="entry name" value="Sugar/inositol_transpt"/>
</dbReference>
<comment type="similarity">
    <text evidence="2 9">Belongs to the major facilitator superfamily. Sugar transporter (TC 2.A.1.1) family.</text>
</comment>
<feature type="transmembrane region" description="Helical" evidence="10">
    <location>
        <begin position="412"/>
        <end position="431"/>
    </location>
</feature>
<dbReference type="SUPFAM" id="SSF103473">
    <property type="entry name" value="MFS general substrate transporter"/>
    <property type="match status" value="1"/>
</dbReference>
<comment type="subcellular location">
    <subcellularLocation>
        <location evidence="1">Cell membrane</location>
        <topology evidence="1">Multi-pass membrane protein</topology>
    </subcellularLocation>
</comment>
<dbReference type="PRINTS" id="PR00171">
    <property type="entry name" value="SUGRTRNSPORT"/>
</dbReference>
<feature type="transmembrane region" description="Helical" evidence="10">
    <location>
        <begin position="388"/>
        <end position="406"/>
    </location>
</feature>
<dbReference type="InterPro" id="IPR050814">
    <property type="entry name" value="Myo-inositol_Transporter"/>
</dbReference>
<feature type="transmembrane region" description="Helical" evidence="10">
    <location>
        <begin position="135"/>
        <end position="158"/>
    </location>
</feature>
<feature type="transmembrane region" description="Helical" evidence="10">
    <location>
        <begin position="50"/>
        <end position="69"/>
    </location>
</feature>
<dbReference type="Pfam" id="PF00083">
    <property type="entry name" value="Sugar_tr"/>
    <property type="match status" value="1"/>
</dbReference>
<dbReference type="GO" id="GO:0005886">
    <property type="term" value="C:plasma membrane"/>
    <property type="evidence" value="ECO:0007669"/>
    <property type="project" value="UniProtKB-SubCell"/>
</dbReference>
<keyword evidence="3 9" id="KW-0813">Transport</keyword>
<dbReference type="PROSITE" id="PS00216">
    <property type="entry name" value="SUGAR_TRANSPORT_1"/>
    <property type="match status" value="2"/>
</dbReference>
<feature type="transmembrane region" description="Helical" evidence="10">
    <location>
        <begin position="317"/>
        <end position="337"/>
    </location>
</feature>
<evidence type="ECO:0000256" key="4">
    <source>
        <dbReference type="ARBA" id="ARBA00022475"/>
    </source>
</evidence>
<dbReference type="InterPro" id="IPR005828">
    <property type="entry name" value="MFS_sugar_transport-like"/>
</dbReference>
<dbReference type="InterPro" id="IPR036259">
    <property type="entry name" value="MFS_trans_sf"/>
</dbReference>
<evidence type="ECO:0000256" key="9">
    <source>
        <dbReference type="RuleBase" id="RU003346"/>
    </source>
</evidence>
<dbReference type="InterPro" id="IPR020846">
    <property type="entry name" value="MFS_dom"/>
</dbReference>
<feature type="transmembrane region" description="Helical" evidence="10">
    <location>
        <begin position="170"/>
        <end position="189"/>
    </location>
</feature>
<evidence type="ECO:0000256" key="2">
    <source>
        <dbReference type="ARBA" id="ARBA00010992"/>
    </source>
</evidence>
<evidence type="ECO:0000256" key="8">
    <source>
        <dbReference type="ARBA" id="ARBA00023136"/>
    </source>
</evidence>
<feature type="signal peptide" evidence="11">
    <location>
        <begin position="1"/>
        <end position="23"/>
    </location>
</feature>
<keyword evidence="8 10" id="KW-0472">Membrane</keyword>